<reference evidence="3" key="1">
    <citation type="journal article" date="2019" name="Int. J. Syst. Evol. Microbiol.">
        <title>The Global Catalogue of Microorganisms (GCM) 10K type strain sequencing project: providing services to taxonomists for standard genome sequencing and annotation.</title>
        <authorList>
            <consortium name="The Broad Institute Genomics Platform"/>
            <consortium name="The Broad Institute Genome Sequencing Center for Infectious Disease"/>
            <person name="Wu L."/>
            <person name="Ma J."/>
        </authorList>
    </citation>
    <scope>NUCLEOTIDE SEQUENCE [LARGE SCALE GENOMIC DNA]</scope>
    <source>
        <strain evidence="3">KACC 12602</strain>
    </source>
</reference>
<evidence type="ECO:0000313" key="3">
    <source>
        <dbReference type="Proteomes" id="UP001596161"/>
    </source>
</evidence>
<proteinExistence type="predicted"/>
<protein>
    <recommendedName>
        <fullName evidence="4">SWFGD domain-containing protein</fullName>
    </recommendedName>
</protein>
<accession>A0ABW0EG14</accession>
<feature type="region of interest" description="Disordered" evidence="1">
    <location>
        <begin position="238"/>
        <end position="276"/>
    </location>
</feature>
<feature type="compositionally biased region" description="Basic and acidic residues" evidence="1">
    <location>
        <begin position="11"/>
        <end position="20"/>
    </location>
</feature>
<evidence type="ECO:0008006" key="4">
    <source>
        <dbReference type="Google" id="ProtNLM"/>
    </source>
</evidence>
<dbReference type="RefSeq" id="WP_378018163.1">
    <property type="nucleotide sequence ID" value="NZ_JBHSKT010000009.1"/>
</dbReference>
<feature type="region of interest" description="Disordered" evidence="1">
    <location>
        <begin position="155"/>
        <end position="209"/>
    </location>
</feature>
<name>A0ABW0EG14_9BACT</name>
<feature type="compositionally biased region" description="Basic and acidic residues" evidence="1">
    <location>
        <begin position="155"/>
        <end position="168"/>
    </location>
</feature>
<dbReference type="Proteomes" id="UP001596161">
    <property type="component" value="Unassembled WGS sequence"/>
</dbReference>
<comment type="caution">
    <text evidence="2">The sequence shown here is derived from an EMBL/GenBank/DDBJ whole genome shotgun (WGS) entry which is preliminary data.</text>
</comment>
<feature type="compositionally biased region" description="Polar residues" evidence="1">
    <location>
        <begin position="1"/>
        <end position="10"/>
    </location>
</feature>
<feature type="region of interest" description="Disordered" evidence="1">
    <location>
        <begin position="1"/>
        <end position="63"/>
    </location>
</feature>
<gene>
    <name evidence="2" type="ORF">ACFPIB_14395</name>
</gene>
<feature type="compositionally biased region" description="Basic and acidic residues" evidence="1">
    <location>
        <begin position="26"/>
        <end position="51"/>
    </location>
</feature>
<evidence type="ECO:0000256" key="1">
    <source>
        <dbReference type="SAM" id="MobiDB-lite"/>
    </source>
</evidence>
<evidence type="ECO:0000313" key="2">
    <source>
        <dbReference type="EMBL" id="MFC5271804.1"/>
    </source>
</evidence>
<organism evidence="2 3">
    <name type="scientific">Adhaeribacter terreus</name>
    <dbReference type="NCBI Taxonomy" id="529703"/>
    <lineage>
        <taxon>Bacteria</taxon>
        <taxon>Pseudomonadati</taxon>
        <taxon>Bacteroidota</taxon>
        <taxon>Cytophagia</taxon>
        <taxon>Cytophagales</taxon>
        <taxon>Hymenobacteraceae</taxon>
        <taxon>Adhaeribacter</taxon>
    </lineage>
</organism>
<dbReference type="EMBL" id="JBHSKT010000009">
    <property type="protein sequence ID" value="MFC5271804.1"/>
    <property type="molecule type" value="Genomic_DNA"/>
</dbReference>
<keyword evidence="3" id="KW-1185">Reference proteome</keyword>
<feature type="region of interest" description="Disordered" evidence="1">
    <location>
        <begin position="79"/>
        <end position="101"/>
    </location>
</feature>
<feature type="compositionally biased region" description="Polar residues" evidence="1">
    <location>
        <begin position="169"/>
        <end position="180"/>
    </location>
</feature>
<sequence>MNRNRNYNQSREWDDQEQYRQNRNNDPQRRPEDMWHPNRIDYRNDEREKFRGAYRLDNNPENRETYQNLNQENYGNDYSYGHAGNSRNGADRGRHQSDYGTGGTYGASRNAGSMGSYGGALGFGSSRNGYNNERWASGHHENAYRPERRIYGAYRDRNSFAPGERESYDGSTRYGSQGADNTRGWRNSEERQPSRYNRFAPSQDDSRYEIYDTSESQYNRGNYSNSSQGSITDDLNLRSHQEFPPYDHYGSRQRARYRQGSGYDQDMYSGTSDIGYGNTATPFESEVYPKNRYYDPLSGNAWNPSSER</sequence>